<dbReference type="EMBL" id="QTSX02005774">
    <property type="protein sequence ID" value="KAJ9057682.1"/>
    <property type="molecule type" value="Genomic_DNA"/>
</dbReference>
<sequence length="374" mass="43725">MVRNFLWGTTKTLPIRINILCLPKSAGGMRLIDHKAQCKRLWEKGLCELMSAHGESHAAGQAINWAWALGIENPSTFCLREWFLAHPKLSIPKGIPDYWCRCIMIMKANKWTVEKTPERHKPDWNLKGLLPEDRVLQINRNLDGISVIKQNSKIMPKQFKTIEKEITPDPIFPKMIERWVKNGRKVFITPKQFKDWVRLPLVTTDQQTLTWRIFNQAFWSERHFPSDHPIRKCGLCPYEDADLEHKYFGCLTVSRFWTQVAQMLGLTRLFCPKFDLFFMTSLKHEPKPFQVIAYHLALWTIHTTRIEVIFDDAQLSPALMKEKFRSLVEKACAQNFRWGHTVPGAHKHLKELSSESMVSYKGIQWKDVQVPPHL</sequence>
<evidence type="ECO:0000313" key="1">
    <source>
        <dbReference type="EMBL" id="KAJ9057682.1"/>
    </source>
</evidence>
<protein>
    <submittedName>
        <fullName evidence="1">Uncharacterized protein</fullName>
    </submittedName>
</protein>
<reference evidence="1" key="1">
    <citation type="submission" date="2022-04" db="EMBL/GenBank/DDBJ databases">
        <title>Genome of the entomopathogenic fungus Entomophthora muscae.</title>
        <authorList>
            <person name="Elya C."/>
            <person name="Lovett B.R."/>
            <person name="Lee E."/>
            <person name="Macias A.M."/>
            <person name="Hajek A.E."/>
            <person name="De Bivort B.L."/>
            <person name="Kasson M.T."/>
            <person name="De Fine Licht H.H."/>
            <person name="Stajich J.E."/>
        </authorList>
    </citation>
    <scope>NUCLEOTIDE SEQUENCE</scope>
    <source>
        <strain evidence="1">Berkeley</strain>
    </source>
</reference>
<accession>A0ACC2S5M3</accession>
<name>A0ACC2S5M3_9FUNG</name>
<evidence type="ECO:0000313" key="2">
    <source>
        <dbReference type="Proteomes" id="UP001165960"/>
    </source>
</evidence>
<dbReference type="Proteomes" id="UP001165960">
    <property type="component" value="Unassembled WGS sequence"/>
</dbReference>
<gene>
    <name evidence="1" type="ORF">DSO57_1020273</name>
</gene>
<organism evidence="1 2">
    <name type="scientific">Entomophthora muscae</name>
    <dbReference type="NCBI Taxonomy" id="34485"/>
    <lineage>
        <taxon>Eukaryota</taxon>
        <taxon>Fungi</taxon>
        <taxon>Fungi incertae sedis</taxon>
        <taxon>Zoopagomycota</taxon>
        <taxon>Entomophthoromycotina</taxon>
        <taxon>Entomophthoromycetes</taxon>
        <taxon>Entomophthorales</taxon>
        <taxon>Entomophthoraceae</taxon>
        <taxon>Entomophthora</taxon>
    </lineage>
</organism>
<proteinExistence type="predicted"/>
<comment type="caution">
    <text evidence="1">The sequence shown here is derived from an EMBL/GenBank/DDBJ whole genome shotgun (WGS) entry which is preliminary data.</text>
</comment>
<keyword evidence="2" id="KW-1185">Reference proteome</keyword>